<organism>
    <name type="scientific">Branchiostoma floridae</name>
    <name type="common">Florida lancelet</name>
    <name type="synonym">Amphioxus</name>
    <dbReference type="NCBI Taxonomy" id="7739"/>
    <lineage>
        <taxon>Eukaryota</taxon>
        <taxon>Metazoa</taxon>
        <taxon>Chordata</taxon>
        <taxon>Cephalochordata</taxon>
        <taxon>Leptocardii</taxon>
        <taxon>Amphioxiformes</taxon>
        <taxon>Branchiostomatidae</taxon>
        <taxon>Branchiostoma</taxon>
    </lineage>
</organism>
<dbReference type="STRING" id="7739.C3XSK9"/>
<dbReference type="FunFam" id="2.40.10.500:FF:000001">
    <property type="entry name" value="tripartite motif-containing protein 3-like"/>
    <property type="match status" value="1"/>
</dbReference>
<name>C3XSK9_BRAFL</name>
<reference evidence="3" key="1">
    <citation type="journal article" date="2008" name="Nature">
        <title>The amphioxus genome and the evolution of the chordate karyotype.</title>
        <authorList>
            <consortium name="US DOE Joint Genome Institute (JGI-PGF)"/>
            <person name="Putnam N.H."/>
            <person name="Butts T."/>
            <person name="Ferrier D.E.K."/>
            <person name="Furlong R.F."/>
            <person name="Hellsten U."/>
            <person name="Kawashima T."/>
            <person name="Robinson-Rechavi M."/>
            <person name="Shoguchi E."/>
            <person name="Terry A."/>
            <person name="Yu J.-K."/>
            <person name="Benito-Gutierrez E.L."/>
            <person name="Dubchak I."/>
            <person name="Garcia-Fernandez J."/>
            <person name="Gibson-Brown J.J."/>
            <person name="Grigoriev I.V."/>
            <person name="Horton A.C."/>
            <person name="de Jong P.J."/>
            <person name="Jurka J."/>
            <person name="Kapitonov V.V."/>
            <person name="Kohara Y."/>
            <person name="Kuroki Y."/>
            <person name="Lindquist E."/>
            <person name="Lucas S."/>
            <person name="Osoegawa K."/>
            <person name="Pennacchio L.A."/>
            <person name="Salamov A.A."/>
            <person name="Satou Y."/>
            <person name="Sauka-Spengler T."/>
            <person name="Schmutz J."/>
            <person name="Shin-I T."/>
            <person name="Toyoda A."/>
            <person name="Bronner-Fraser M."/>
            <person name="Fujiyama A."/>
            <person name="Holland L.Z."/>
            <person name="Holland P.W.H."/>
            <person name="Satoh N."/>
            <person name="Rokhsar D.S."/>
        </authorList>
    </citation>
    <scope>NUCLEOTIDE SEQUENCE [LARGE SCALE GENOMIC DNA]</scope>
    <source>
        <strain evidence="3">S238N-H82</strain>
        <tissue evidence="3">Testes</tissue>
    </source>
</reference>
<evidence type="ECO:0000256" key="2">
    <source>
        <dbReference type="PROSITE-ProRule" id="PRU00504"/>
    </source>
</evidence>
<dbReference type="PANTHER" id="PTHR24104">
    <property type="entry name" value="E3 UBIQUITIN-PROTEIN LIGASE NHLRC1-RELATED"/>
    <property type="match status" value="1"/>
</dbReference>
<dbReference type="InParanoid" id="C3XSK9"/>
<dbReference type="Gene3D" id="2.120.10.30">
    <property type="entry name" value="TolB, C-terminal domain"/>
    <property type="match status" value="1"/>
</dbReference>
<proteinExistence type="predicted"/>
<dbReference type="PANTHER" id="PTHR24104:SF50">
    <property type="entry name" value="SMP-30_GLUCONOLACTONASE_LRE-LIKE REGION DOMAIN-CONTAINING PROTEIN"/>
    <property type="match status" value="1"/>
</dbReference>
<feature type="repeat" description="NHL" evidence="2">
    <location>
        <begin position="29"/>
        <end position="72"/>
    </location>
</feature>
<accession>C3XSK9</accession>
<gene>
    <name evidence="3" type="ORF">BRAFLDRAFT_227796</name>
</gene>
<feature type="non-terminal residue" evidence="3">
    <location>
        <position position="1"/>
    </location>
</feature>
<dbReference type="PROSITE" id="PS51125">
    <property type="entry name" value="NHL"/>
    <property type="match status" value="2"/>
</dbReference>
<dbReference type="EMBL" id="GG666459">
    <property type="protein sequence ID" value="EEN68930.1"/>
    <property type="molecule type" value="Genomic_DNA"/>
</dbReference>
<evidence type="ECO:0000256" key="1">
    <source>
        <dbReference type="ARBA" id="ARBA00022737"/>
    </source>
</evidence>
<dbReference type="eggNOG" id="KOG2177">
    <property type="taxonomic scope" value="Eukaryota"/>
</dbReference>
<sequence>VSSDASGRILVSDLSNHCVKVMDSDYNLQLKIGSQGSRAGQLQYPCGVAVDHQGNFIVVDHGNSRVLMFDSSGNFVKTIVTRDQGLVKPADVAVLPNGKIVLTDMKGGAVYILHS</sequence>
<dbReference type="InterPro" id="IPR011042">
    <property type="entry name" value="6-blade_b-propeller_TolB-like"/>
</dbReference>
<dbReference type="FunFam" id="2.120.10.30:FF:000303">
    <property type="entry name" value="Uncharacterized protein"/>
    <property type="match status" value="1"/>
</dbReference>
<feature type="repeat" description="NHL" evidence="2">
    <location>
        <begin position="1"/>
        <end position="25"/>
    </location>
</feature>
<dbReference type="Pfam" id="PF01436">
    <property type="entry name" value="NHL"/>
    <property type="match status" value="1"/>
</dbReference>
<evidence type="ECO:0000313" key="3">
    <source>
        <dbReference type="EMBL" id="EEN68930.1"/>
    </source>
</evidence>
<dbReference type="InterPro" id="IPR001258">
    <property type="entry name" value="NHL_repeat"/>
</dbReference>
<protein>
    <submittedName>
        <fullName evidence="3">Uncharacterized protein</fullName>
    </submittedName>
</protein>
<dbReference type="InterPro" id="IPR050952">
    <property type="entry name" value="TRIM-NHL_E3_ligases"/>
</dbReference>
<keyword evidence="1" id="KW-0677">Repeat</keyword>
<dbReference type="SUPFAM" id="SSF101898">
    <property type="entry name" value="NHL repeat"/>
    <property type="match status" value="1"/>
</dbReference>
<dbReference type="AlphaFoldDB" id="C3XSK9"/>